<dbReference type="GO" id="GO:0000776">
    <property type="term" value="C:kinetochore"/>
    <property type="evidence" value="ECO:0007669"/>
    <property type="project" value="TreeGrafter"/>
</dbReference>
<evidence type="ECO:0000256" key="1">
    <source>
        <dbReference type="ARBA" id="ARBA00004123"/>
    </source>
</evidence>
<name>A0AAW1TIN1_9CHLO</name>
<gene>
    <name evidence="8" type="ORF">WJX84_004073</name>
</gene>
<feature type="coiled-coil region" evidence="7">
    <location>
        <begin position="266"/>
        <end position="339"/>
    </location>
</feature>
<evidence type="ECO:0000256" key="2">
    <source>
        <dbReference type="ARBA" id="ARBA00008029"/>
    </source>
</evidence>
<comment type="caution">
    <text evidence="8">The sequence shown here is derived from an EMBL/GenBank/DDBJ whole genome shotgun (WGS) entry which is preliminary data.</text>
</comment>
<dbReference type="GO" id="GO:0005635">
    <property type="term" value="C:nuclear envelope"/>
    <property type="evidence" value="ECO:0007669"/>
    <property type="project" value="TreeGrafter"/>
</dbReference>
<dbReference type="InterPro" id="IPR008672">
    <property type="entry name" value="Mad1"/>
</dbReference>
<evidence type="ECO:0000313" key="9">
    <source>
        <dbReference type="Proteomes" id="UP001485043"/>
    </source>
</evidence>
<dbReference type="Proteomes" id="UP001485043">
    <property type="component" value="Unassembled WGS sequence"/>
</dbReference>
<dbReference type="PANTHER" id="PTHR23168:SF0">
    <property type="entry name" value="MITOTIC SPINDLE ASSEMBLY CHECKPOINT PROTEIN MAD1"/>
    <property type="match status" value="1"/>
</dbReference>
<comment type="similarity">
    <text evidence="2">Belongs to the MAD1 family.</text>
</comment>
<evidence type="ECO:0000256" key="4">
    <source>
        <dbReference type="ARBA" id="ARBA00022776"/>
    </source>
</evidence>
<keyword evidence="3" id="KW-0132">Cell division</keyword>
<feature type="coiled-coil region" evidence="7">
    <location>
        <begin position="82"/>
        <end position="109"/>
    </location>
</feature>
<sequence length="382" mass="42931">MSRKIAQGLCTSANKHREALIQQNRRQLDELEIQLRKEIGRSSSLLSQKKRLEIEHDEISQASAQEQLVLEAQQMKDRYRNMLIVEEKLHSAEARAKRADTEVAKLSELPAAIEKLQTELFQWQREVMEIASAATADEALPALKLLSHAKSQAKNELSEQSAVLAEKEGMLTQAQQQLKQAEGGLVTAAAAAARSQNLAEMSDKKARMLLKDNQSLKDLLASYSEEQQMSGSEDLQMQIASLEESLGRGEYNSGTTKVLHFIRSPEAELARQADQAKLETLQAENEALRSQLSHGIEMSDESQSENVAAAMAKAHVVGLERKVQELEKSRTRLQQKEIALMPNDFTNQHLRKEVQTFLERYQSAPAFTANYTLEMFQKDTQC</sequence>
<evidence type="ECO:0000256" key="6">
    <source>
        <dbReference type="ARBA" id="ARBA00023306"/>
    </source>
</evidence>
<keyword evidence="6" id="KW-0131">Cell cycle</keyword>
<dbReference type="GO" id="GO:0051315">
    <property type="term" value="P:attachment of mitotic spindle microtubules to kinetochore"/>
    <property type="evidence" value="ECO:0007669"/>
    <property type="project" value="TreeGrafter"/>
</dbReference>
<proteinExistence type="inferred from homology"/>
<evidence type="ECO:0000256" key="7">
    <source>
        <dbReference type="SAM" id="Coils"/>
    </source>
</evidence>
<protein>
    <recommendedName>
        <fullName evidence="10">Mitotic spindle assembly checkpoint protein MAD1</fullName>
    </recommendedName>
</protein>
<keyword evidence="4" id="KW-0498">Mitosis</keyword>
<organism evidence="8 9">
    <name type="scientific">Apatococcus fuscideae</name>
    <dbReference type="NCBI Taxonomy" id="2026836"/>
    <lineage>
        <taxon>Eukaryota</taxon>
        <taxon>Viridiplantae</taxon>
        <taxon>Chlorophyta</taxon>
        <taxon>core chlorophytes</taxon>
        <taxon>Trebouxiophyceae</taxon>
        <taxon>Chlorellales</taxon>
        <taxon>Chlorellaceae</taxon>
        <taxon>Apatococcus</taxon>
    </lineage>
</organism>
<feature type="coiled-coil region" evidence="7">
    <location>
        <begin position="164"/>
        <end position="226"/>
    </location>
</feature>
<dbReference type="Gene3D" id="6.10.250.90">
    <property type="match status" value="1"/>
</dbReference>
<evidence type="ECO:0000256" key="3">
    <source>
        <dbReference type="ARBA" id="ARBA00022618"/>
    </source>
</evidence>
<keyword evidence="7" id="KW-0175">Coiled coil</keyword>
<keyword evidence="9" id="KW-1185">Reference proteome</keyword>
<dbReference type="GO" id="GO:0072686">
    <property type="term" value="C:mitotic spindle"/>
    <property type="evidence" value="ECO:0007669"/>
    <property type="project" value="TreeGrafter"/>
</dbReference>
<feature type="coiled-coil region" evidence="7">
    <location>
        <begin position="14"/>
        <end position="41"/>
    </location>
</feature>
<keyword evidence="5" id="KW-0539">Nucleus</keyword>
<evidence type="ECO:0008006" key="10">
    <source>
        <dbReference type="Google" id="ProtNLM"/>
    </source>
</evidence>
<comment type="subcellular location">
    <subcellularLocation>
        <location evidence="1">Nucleus</location>
    </subcellularLocation>
</comment>
<evidence type="ECO:0000256" key="5">
    <source>
        <dbReference type="ARBA" id="ARBA00023242"/>
    </source>
</evidence>
<dbReference type="Gene3D" id="3.30.457.60">
    <property type="match status" value="1"/>
</dbReference>
<reference evidence="8 9" key="1">
    <citation type="journal article" date="2024" name="Nat. Commun.">
        <title>Phylogenomics reveals the evolutionary origins of lichenization in chlorophyte algae.</title>
        <authorList>
            <person name="Puginier C."/>
            <person name="Libourel C."/>
            <person name="Otte J."/>
            <person name="Skaloud P."/>
            <person name="Haon M."/>
            <person name="Grisel S."/>
            <person name="Petersen M."/>
            <person name="Berrin J.G."/>
            <person name="Delaux P.M."/>
            <person name="Dal Grande F."/>
            <person name="Keller J."/>
        </authorList>
    </citation>
    <scope>NUCLEOTIDE SEQUENCE [LARGE SCALE GENOMIC DNA]</scope>
    <source>
        <strain evidence="8 9">SAG 2523</strain>
    </source>
</reference>
<accession>A0AAW1TIN1</accession>
<dbReference type="SUPFAM" id="SSF75704">
    <property type="entry name" value="Mitotic arrest deficient-like 1, Mad1"/>
    <property type="match status" value="1"/>
</dbReference>
<dbReference type="GO" id="GO:0051301">
    <property type="term" value="P:cell division"/>
    <property type="evidence" value="ECO:0007669"/>
    <property type="project" value="UniProtKB-KW"/>
</dbReference>
<dbReference type="GO" id="GO:0007094">
    <property type="term" value="P:mitotic spindle assembly checkpoint signaling"/>
    <property type="evidence" value="ECO:0007669"/>
    <property type="project" value="InterPro"/>
</dbReference>
<dbReference type="EMBL" id="JALJOV010000039">
    <property type="protein sequence ID" value="KAK9868220.1"/>
    <property type="molecule type" value="Genomic_DNA"/>
</dbReference>
<dbReference type="AlphaFoldDB" id="A0AAW1TIN1"/>
<dbReference type="PANTHER" id="PTHR23168">
    <property type="entry name" value="MITOTIC SPINDLE ASSEMBLY CHECKPOINT PROTEIN MAD1 MITOTIC ARREST DEFICIENT-LIKE PROTEIN 1"/>
    <property type="match status" value="1"/>
</dbReference>
<evidence type="ECO:0000313" key="8">
    <source>
        <dbReference type="EMBL" id="KAK9868220.1"/>
    </source>
</evidence>